<organism evidence="2 3">
    <name type="scientific">Roridomyces roridus</name>
    <dbReference type="NCBI Taxonomy" id="1738132"/>
    <lineage>
        <taxon>Eukaryota</taxon>
        <taxon>Fungi</taxon>
        <taxon>Dikarya</taxon>
        <taxon>Basidiomycota</taxon>
        <taxon>Agaricomycotina</taxon>
        <taxon>Agaricomycetes</taxon>
        <taxon>Agaricomycetidae</taxon>
        <taxon>Agaricales</taxon>
        <taxon>Marasmiineae</taxon>
        <taxon>Mycenaceae</taxon>
        <taxon>Roridomyces</taxon>
    </lineage>
</organism>
<keyword evidence="3" id="KW-1185">Reference proteome</keyword>
<feature type="compositionally biased region" description="Basic residues" evidence="1">
    <location>
        <begin position="49"/>
        <end position="58"/>
    </location>
</feature>
<sequence>MSRKVYCPCCNDTIWEGARDRHAKGGGWQHMKTQAARNVENLTSRLLKSLRKRKRGRGRMRDNEDDDEGNQIDQETTHDTFQPMDVDDEAPTAGTASPAPHDSDPLAEPTVIRTDPSPNSPSNEDDLLRPPSLMSIDDDDDKEPDKDDSDVEPELYDMLLMHVELSPEDLLRQIFESEEANRGAF</sequence>
<protein>
    <submittedName>
        <fullName evidence="2">Uncharacterized protein</fullName>
    </submittedName>
</protein>
<proteinExistence type="predicted"/>
<evidence type="ECO:0000256" key="1">
    <source>
        <dbReference type="SAM" id="MobiDB-lite"/>
    </source>
</evidence>
<accession>A0AAD7BGD6</accession>
<evidence type="ECO:0000313" key="2">
    <source>
        <dbReference type="EMBL" id="KAJ7620334.1"/>
    </source>
</evidence>
<name>A0AAD7BGD6_9AGAR</name>
<comment type="caution">
    <text evidence="2">The sequence shown here is derived from an EMBL/GenBank/DDBJ whole genome shotgun (WGS) entry which is preliminary data.</text>
</comment>
<dbReference type="Proteomes" id="UP001221142">
    <property type="component" value="Unassembled WGS sequence"/>
</dbReference>
<feature type="compositionally biased region" description="Acidic residues" evidence="1">
    <location>
        <begin position="136"/>
        <end position="154"/>
    </location>
</feature>
<feature type="region of interest" description="Disordered" evidence="1">
    <location>
        <begin position="49"/>
        <end position="154"/>
    </location>
</feature>
<dbReference type="AlphaFoldDB" id="A0AAD7BGD6"/>
<dbReference type="EMBL" id="JARKIF010000017">
    <property type="protein sequence ID" value="KAJ7620334.1"/>
    <property type="molecule type" value="Genomic_DNA"/>
</dbReference>
<reference evidence="2" key="1">
    <citation type="submission" date="2023-03" db="EMBL/GenBank/DDBJ databases">
        <title>Massive genome expansion in bonnet fungi (Mycena s.s.) driven by repeated elements and novel gene families across ecological guilds.</title>
        <authorList>
            <consortium name="Lawrence Berkeley National Laboratory"/>
            <person name="Harder C.B."/>
            <person name="Miyauchi S."/>
            <person name="Viragh M."/>
            <person name="Kuo A."/>
            <person name="Thoen E."/>
            <person name="Andreopoulos B."/>
            <person name="Lu D."/>
            <person name="Skrede I."/>
            <person name="Drula E."/>
            <person name="Henrissat B."/>
            <person name="Morin E."/>
            <person name="Kohler A."/>
            <person name="Barry K."/>
            <person name="LaButti K."/>
            <person name="Morin E."/>
            <person name="Salamov A."/>
            <person name="Lipzen A."/>
            <person name="Mereny Z."/>
            <person name="Hegedus B."/>
            <person name="Baldrian P."/>
            <person name="Stursova M."/>
            <person name="Weitz H."/>
            <person name="Taylor A."/>
            <person name="Grigoriev I.V."/>
            <person name="Nagy L.G."/>
            <person name="Martin F."/>
            <person name="Kauserud H."/>
        </authorList>
    </citation>
    <scope>NUCLEOTIDE SEQUENCE</scope>
    <source>
        <strain evidence="2">9284</strain>
    </source>
</reference>
<gene>
    <name evidence="2" type="ORF">FB45DRAFT_871363</name>
</gene>
<evidence type="ECO:0000313" key="3">
    <source>
        <dbReference type="Proteomes" id="UP001221142"/>
    </source>
</evidence>